<name>A0A9D4QDY7_RHISA</name>
<dbReference type="GO" id="GO:0070593">
    <property type="term" value="P:dendrite self-avoidance"/>
    <property type="evidence" value="ECO:0007669"/>
    <property type="project" value="TreeGrafter"/>
</dbReference>
<evidence type="ECO:0000313" key="5">
    <source>
        <dbReference type="EMBL" id="KAH7976670.1"/>
    </source>
</evidence>
<feature type="domain" description="Ig-like" evidence="4">
    <location>
        <begin position="839"/>
        <end position="933"/>
    </location>
</feature>
<comment type="caution">
    <text evidence="5">The sequence shown here is derived from an EMBL/GenBank/DDBJ whole genome shotgun (WGS) entry which is preliminary data.</text>
</comment>
<dbReference type="Pfam" id="PF07679">
    <property type="entry name" value="I-set"/>
    <property type="match status" value="9"/>
</dbReference>
<protein>
    <recommendedName>
        <fullName evidence="4">Ig-like domain-containing protein</fullName>
    </recommendedName>
</protein>
<dbReference type="GO" id="GO:0007411">
    <property type="term" value="P:axon guidance"/>
    <property type="evidence" value="ECO:0007669"/>
    <property type="project" value="TreeGrafter"/>
</dbReference>
<organism evidence="5 6">
    <name type="scientific">Rhipicephalus sanguineus</name>
    <name type="common">Brown dog tick</name>
    <name type="synonym">Ixodes sanguineus</name>
    <dbReference type="NCBI Taxonomy" id="34632"/>
    <lineage>
        <taxon>Eukaryota</taxon>
        <taxon>Metazoa</taxon>
        <taxon>Ecdysozoa</taxon>
        <taxon>Arthropoda</taxon>
        <taxon>Chelicerata</taxon>
        <taxon>Arachnida</taxon>
        <taxon>Acari</taxon>
        <taxon>Parasitiformes</taxon>
        <taxon>Ixodida</taxon>
        <taxon>Ixodoidea</taxon>
        <taxon>Ixodidae</taxon>
        <taxon>Rhipicephalinae</taxon>
        <taxon>Rhipicephalus</taxon>
        <taxon>Rhipicephalus</taxon>
    </lineage>
</organism>
<dbReference type="GO" id="GO:0098632">
    <property type="term" value="F:cell-cell adhesion mediator activity"/>
    <property type="evidence" value="ECO:0007669"/>
    <property type="project" value="TreeGrafter"/>
</dbReference>
<dbReference type="PROSITE" id="PS50835">
    <property type="entry name" value="IG_LIKE"/>
    <property type="match status" value="13"/>
</dbReference>
<dbReference type="InterPro" id="IPR003599">
    <property type="entry name" value="Ig_sub"/>
</dbReference>
<feature type="region of interest" description="Disordered" evidence="2">
    <location>
        <begin position="1301"/>
        <end position="1326"/>
    </location>
</feature>
<feature type="compositionally biased region" description="Basic residues" evidence="2">
    <location>
        <begin position="1308"/>
        <end position="1326"/>
    </location>
</feature>
<feature type="domain" description="Ig-like" evidence="4">
    <location>
        <begin position="358"/>
        <end position="449"/>
    </location>
</feature>
<sequence length="1326" mass="141466">MRRLRSLFSKFVIASLAVTLTVCQAPPRIREFSFSSDLSLGDSAALTCAVKRGSAGPHTFSWLRDGVSLLPRPRVSISRPSDVMSILAFENVQPEDVANYTCVAANAQGQHSMTAALLVTAVGPQIRTFSFQEDLSLGDTTAVACALRRGSRGPHAIAWKKDTSRPLFEGIGGRVSVQRQSDALSVLAIRDIGYEDVGNYTCVASNDHGSDQHTAQLLVSGPPVLQLSSFPPDLTVGEDATFRCVVRSGRPPYKFRWLKDDQDIPATERLTTSVASERVATLNVRRVTIEDIDNYTCLVSDSEGAESAITASLVIPGDITRCRWSSMQDHHARSRSNRLAGLNSQVASGVQSVSRRPPKLREFAFPEQVSLGEEIIIGCVVRRGTAGPYNIRWLKDGSAVDESERISITARSEGSATLRIVSLRAEDVGNYTCTARNGFGSDSVTAPLVVHGPPKLRTSGFPSDLSLGEDTMATCFVKKGSDGPYTMTWHRNGQEVKDTARVKTSVKATGTTIAIDGIRVEDVANYTCKATNAEGSDALTLPLVVAGGPPELREFAFPSEVSLGEEILVGCFVKKGTAGPYRITWLKDGKDIRESERVSIAARSKTSAALRISSLRAEDVANYTCVASNDYGTDSVTAALIINDVPKIQEFKFPANLSPGDTAHVGCIVSKGSAGPFELSWWKNGVPLAHDSSRTSVTSHKGGPVSTLTIVDVSASDSGNYTCNARNAAGSDSFSAFLAVTGAPRLQSSGFPNELSLGEETVATCFVKKGSTGPYTLTWHKEGKPVRNSDRVVVTAKSTSTALSIDGVQVDDIGNYTCSAANFAGTDSLTLPLLISAPPSIRRFSFPPEIALGEEVIVVCSVKKGSSSDSYSIGWQKDGRTVAETGRVSTSSQTKGSATLLIASLEPDDVGNYTCTARNAFGSDSFTAQLVVNDAPKINEFKFPANLSPGDTVAVNCVIRKGSAGPFELSWLKDDRPFEPTASLTVTSPKGGPVSTLTIVDVSARDSGNYTCVARNFAGSDRYSAHLAVTEPPKIKEFRFPANLSPGDTVAVNCVVKKGSTGPFDLTWRKDGVPVQPTETLTVASHKGGPLSTLSIIDLAAEDSGNYTCVARNAVGSDEFAAYLAVKGPPRLLEFAFPPDVGLGDEIIVACVVRKGTAGPYRIAWHKDDVDLRENGGRVSVSYAHNRRSSTLQIASLQPEDVGNYTCSASNSFGSDSFTAPLIVNDVPQIKEFEFPANLSPGDTVATVCLVQKGSAGPYELSWWKDDRPVAPSTSLTVTSSEGGPVSTLTIADVSARDSGKLQLRGPKCGRKRSVHRVPRRYRTHT</sequence>
<feature type="domain" description="Ig-like" evidence="4">
    <location>
        <begin position="1228"/>
        <end position="1300"/>
    </location>
</feature>
<dbReference type="InterPro" id="IPR003598">
    <property type="entry name" value="Ig_sub2"/>
</dbReference>
<dbReference type="GO" id="GO:0007156">
    <property type="term" value="P:homophilic cell adhesion via plasma membrane adhesion molecules"/>
    <property type="evidence" value="ECO:0007669"/>
    <property type="project" value="TreeGrafter"/>
</dbReference>
<feature type="domain" description="Ig-like" evidence="4">
    <location>
        <begin position="646"/>
        <end position="741"/>
    </location>
</feature>
<feature type="domain" description="Ig-like" evidence="4">
    <location>
        <begin position="1033"/>
        <end position="1125"/>
    </location>
</feature>
<feature type="domain" description="Ig-like" evidence="4">
    <location>
        <begin position="550"/>
        <end position="643"/>
    </location>
</feature>
<feature type="domain" description="Ig-like" evidence="4">
    <location>
        <begin position="936"/>
        <end position="1030"/>
    </location>
</feature>
<dbReference type="PRINTS" id="PR01832">
    <property type="entry name" value="VEGFRECEPTOR"/>
</dbReference>
<dbReference type="GO" id="GO:0005886">
    <property type="term" value="C:plasma membrane"/>
    <property type="evidence" value="ECO:0007669"/>
    <property type="project" value="TreeGrafter"/>
</dbReference>
<dbReference type="GO" id="GO:0030424">
    <property type="term" value="C:axon"/>
    <property type="evidence" value="ECO:0007669"/>
    <property type="project" value="TreeGrafter"/>
</dbReference>
<dbReference type="InterPro" id="IPR036179">
    <property type="entry name" value="Ig-like_dom_sf"/>
</dbReference>
<dbReference type="InterPro" id="IPR007110">
    <property type="entry name" value="Ig-like_dom"/>
</dbReference>
<feature type="chain" id="PRO_5039513317" description="Ig-like domain-containing protein" evidence="3">
    <location>
        <begin position="24"/>
        <end position="1326"/>
    </location>
</feature>
<feature type="domain" description="Ig-like" evidence="4">
    <location>
        <begin position="454"/>
        <end position="540"/>
    </location>
</feature>
<dbReference type="SMART" id="SM00408">
    <property type="entry name" value="IGc2"/>
    <property type="match status" value="12"/>
</dbReference>
<proteinExistence type="predicted"/>
<evidence type="ECO:0000313" key="6">
    <source>
        <dbReference type="Proteomes" id="UP000821837"/>
    </source>
</evidence>
<dbReference type="EMBL" id="JABSTV010001246">
    <property type="protein sequence ID" value="KAH7976670.1"/>
    <property type="molecule type" value="Genomic_DNA"/>
</dbReference>
<feature type="domain" description="Ig-like" evidence="4">
    <location>
        <begin position="222"/>
        <end position="310"/>
    </location>
</feature>
<reference evidence="5" key="1">
    <citation type="journal article" date="2020" name="Cell">
        <title>Large-Scale Comparative Analyses of Tick Genomes Elucidate Their Genetic Diversity and Vector Capacities.</title>
        <authorList>
            <consortium name="Tick Genome and Microbiome Consortium (TIGMIC)"/>
            <person name="Jia N."/>
            <person name="Wang J."/>
            <person name="Shi W."/>
            <person name="Du L."/>
            <person name="Sun Y."/>
            <person name="Zhan W."/>
            <person name="Jiang J.F."/>
            <person name="Wang Q."/>
            <person name="Zhang B."/>
            <person name="Ji P."/>
            <person name="Bell-Sakyi L."/>
            <person name="Cui X.M."/>
            <person name="Yuan T.T."/>
            <person name="Jiang B.G."/>
            <person name="Yang W.F."/>
            <person name="Lam T.T."/>
            <person name="Chang Q.C."/>
            <person name="Ding S.J."/>
            <person name="Wang X.J."/>
            <person name="Zhu J.G."/>
            <person name="Ruan X.D."/>
            <person name="Zhao L."/>
            <person name="Wei J.T."/>
            <person name="Ye R.Z."/>
            <person name="Que T.C."/>
            <person name="Du C.H."/>
            <person name="Zhou Y.H."/>
            <person name="Cheng J.X."/>
            <person name="Dai P.F."/>
            <person name="Guo W.B."/>
            <person name="Han X.H."/>
            <person name="Huang E.J."/>
            <person name="Li L.F."/>
            <person name="Wei W."/>
            <person name="Gao Y.C."/>
            <person name="Liu J.Z."/>
            <person name="Shao H.Z."/>
            <person name="Wang X."/>
            <person name="Wang C.C."/>
            <person name="Yang T.C."/>
            <person name="Huo Q.B."/>
            <person name="Li W."/>
            <person name="Chen H.Y."/>
            <person name="Chen S.E."/>
            <person name="Zhou L.G."/>
            <person name="Ni X.B."/>
            <person name="Tian J.H."/>
            <person name="Sheng Y."/>
            <person name="Liu T."/>
            <person name="Pan Y.S."/>
            <person name="Xia L.Y."/>
            <person name="Li J."/>
            <person name="Zhao F."/>
            <person name="Cao W.C."/>
        </authorList>
    </citation>
    <scope>NUCLEOTIDE SEQUENCE</scope>
    <source>
        <strain evidence="5">Rsan-2018</strain>
    </source>
</reference>
<evidence type="ECO:0000259" key="4">
    <source>
        <dbReference type="PROSITE" id="PS50835"/>
    </source>
</evidence>
<feature type="domain" description="Ig-like" evidence="4">
    <location>
        <begin position="27"/>
        <end position="120"/>
    </location>
</feature>
<dbReference type="InterPro" id="IPR013783">
    <property type="entry name" value="Ig-like_fold"/>
</dbReference>
<accession>A0A9D4QDY7</accession>
<dbReference type="SMART" id="SM00409">
    <property type="entry name" value="IG"/>
    <property type="match status" value="13"/>
</dbReference>
<dbReference type="InterPro" id="IPR013098">
    <property type="entry name" value="Ig_I-set"/>
</dbReference>
<keyword evidence="6" id="KW-1185">Reference proteome</keyword>
<evidence type="ECO:0000256" key="1">
    <source>
        <dbReference type="ARBA" id="ARBA00023319"/>
    </source>
</evidence>
<keyword evidence="3" id="KW-0732">Signal</keyword>
<evidence type="ECO:0000256" key="2">
    <source>
        <dbReference type="SAM" id="MobiDB-lite"/>
    </source>
</evidence>
<dbReference type="SMART" id="SM00406">
    <property type="entry name" value="IGv"/>
    <property type="match status" value="8"/>
</dbReference>
<reference evidence="5" key="2">
    <citation type="submission" date="2021-09" db="EMBL/GenBank/DDBJ databases">
        <authorList>
            <person name="Jia N."/>
            <person name="Wang J."/>
            <person name="Shi W."/>
            <person name="Du L."/>
            <person name="Sun Y."/>
            <person name="Zhan W."/>
            <person name="Jiang J."/>
            <person name="Wang Q."/>
            <person name="Zhang B."/>
            <person name="Ji P."/>
            <person name="Sakyi L.B."/>
            <person name="Cui X."/>
            <person name="Yuan T."/>
            <person name="Jiang B."/>
            <person name="Yang W."/>
            <person name="Lam T.T.-Y."/>
            <person name="Chang Q."/>
            <person name="Ding S."/>
            <person name="Wang X."/>
            <person name="Zhu J."/>
            <person name="Ruan X."/>
            <person name="Zhao L."/>
            <person name="Wei J."/>
            <person name="Que T."/>
            <person name="Du C."/>
            <person name="Cheng J."/>
            <person name="Dai P."/>
            <person name="Han X."/>
            <person name="Huang E."/>
            <person name="Gao Y."/>
            <person name="Liu J."/>
            <person name="Shao H."/>
            <person name="Ye R."/>
            <person name="Li L."/>
            <person name="Wei W."/>
            <person name="Wang X."/>
            <person name="Wang C."/>
            <person name="Huo Q."/>
            <person name="Li W."/>
            <person name="Guo W."/>
            <person name="Chen H."/>
            <person name="Chen S."/>
            <person name="Zhou L."/>
            <person name="Zhou L."/>
            <person name="Ni X."/>
            <person name="Tian J."/>
            <person name="Zhou Y."/>
            <person name="Sheng Y."/>
            <person name="Liu T."/>
            <person name="Pan Y."/>
            <person name="Xia L."/>
            <person name="Li J."/>
            <person name="Zhao F."/>
            <person name="Cao W."/>
        </authorList>
    </citation>
    <scope>NUCLEOTIDE SEQUENCE</scope>
    <source>
        <strain evidence="5">Rsan-2018</strain>
        <tissue evidence="5">Larvae</tissue>
    </source>
</reference>
<evidence type="ECO:0000256" key="3">
    <source>
        <dbReference type="SAM" id="SignalP"/>
    </source>
</evidence>
<feature type="signal peptide" evidence="3">
    <location>
        <begin position="1"/>
        <end position="23"/>
    </location>
</feature>
<feature type="domain" description="Ig-like" evidence="4">
    <location>
        <begin position="744"/>
        <end position="836"/>
    </location>
</feature>
<dbReference type="PANTHER" id="PTHR10075">
    <property type="entry name" value="BASIGIN RELATED"/>
    <property type="match status" value="1"/>
</dbReference>
<dbReference type="Pfam" id="PF13927">
    <property type="entry name" value="Ig_3"/>
    <property type="match status" value="3"/>
</dbReference>
<keyword evidence="1" id="KW-0393">Immunoglobulin domain</keyword>
<dbReference type="Proteomes" id="UP000821837">
    <property type="component" value="Chromosome 10"/>
</dbReference>
<feature type="domain" description="Ig-like" evidence="4">
    <location>
        <begin position="124"/>
        <end position="220"/>
    </location>
</feature>
<dbReference type="FunFam" id="2.60.40.10:FF:000333">
    <property type="entry name" value="Down syndrome cell adhesion molecule"/>
    <property type="match status" value="8"/>
</dbReference>
<dbReference type="InterPro" id="IPR013106">
    <property type="entry name" value="Ig_V-set"/>
</dbReference>
<dbReference type="PANTHER" id="PTHR10075:SF101">
    <property type="entry name" value="ZWEI IG DOMAIN PROTEIN ZIG-3"/>
    <property type="match status" value="1"/>
</dbReference>
<dbReference type="Gene3D" id="2.60.40.10">
    <property type="entry name" value="Immunoglobulins"/>
    <property type="match status" value="13"/>
</dbReference>
<gene>
    <name evidence="5" type="ORF">HPB52_017897</name>
</gene>
<feature type="domain" description="Ig-like" evidence="4">
    <location>
        <begin position="1130"/>
        <end position="1225"/>
    </location>
</feature>
<dbReference type="VEuPathDB" id="VectorBase:RSAN_046859"/>
<dbReference type="SUPFAM" id="SSF48726">
    <property type="entry name" value="Immunoglobulin"/>
    <property type="match status" value="13"/>
</dbReference>